<accession>A0ABW5JX46</accession>
<dbReference type="RefSeq" id="WP_388019870.1">
    <property type="nucleotide sequence ID" value="NZ_JBHUDT010000006.1"/>
</dbReference>
<feature type="domain" description="UspA" evidence="2">
    <location>
        <begin position="5"/>
        <end position="136"/>
    </location>
</feature>
<keyword evidence="4" id="KW-1185">Reference proteome</keyword>
<dbReference type="InterPro" id="IPR006015">
    <property type="entry name" value="Universal_stress_UspA"/>
</dbReference>
<dbReference type="Proteomes" id="UP001597441">
    <property type="component" value="Unassembled WGS sequence"/>
</dbReference>
<dbReference type="InterPro" id="IPR014729">
    <property type="entry name" value="Rossmann-like_a/b/a_fold"/>
</dbReference>
<evidence type="ECO:0000313" key="3">
    <source>
        <dbReference type="EMBL" id="MFD2536097.1"/>
    </source>
</evidence>
<name>A0ABW5JX46_9FLAO</name>
<organism evidence="3 4">
    <name type="scientific">Gelatiniphilus marinus</name>
    <dbReference type="NCBI Taxonomy" id="1759464"/>
    <lineage>
        <taxon>Bacteria</taxon>
        <taxon>Pseudomonadati</taxon>
        <taxon>Bacteroidota</taxon>
        <taxon>Flavobacteriia</taxon>
        <taxon>Flavobacteriales</taxon>
        <taxon>Flavobacteriaceae</taxon>
        <taxon>Gelatiniphilus</taxon>
    </lineage>
</organism>
<dbReference type="Gene3D" id="1.25.40.10">
    <property type="entry name" value="Tetratricopeptide repeat domain"/>
    <property type="match status" value="1"/>
</dbReference>
<evidence type="ECO:0000256" key="1">
    <source>
        <dbReference type="ARBA" id="ARBA00008791"/>
    </source>
</evidence>
<proteinExistence type="inferred from homology"/>
<dbReference type="EMBL" id="JBHULK010000006">
    <property type="protein sequence ID" value="MFD2536097.1"/>
    <property type="molecule type" value="Genomic_DNA"/>
</dbReference>
<comment type="similarity">
    <text evidence="1">Belongs to the universal stress protein A family.</text>
</comment>
<evidence type="ECO:0000313" key="4">
    <source>
        <dbReference type="Proteomes" id="UP001597441"/>
    </source>
</evidence>
<dbReference type="SUPFAM" id="SSF48452">
    <property type="entry name" value="TPR-like"/>
    <property type="match status" value="1"/>
</dbReference>
<dbReference type="InterPro" id="IPR006016">
    <property type="entry name" value="UspA"/>
</dbReference>
<sequence length="380" mass="43296">MKLLEKILVPIDVNIDSKEQIDTAIKIANLGNSEVIILHVLPEEGLDPAIRHVVTGNVSDALNEIQELFKKEGLKVSKQVIENGNAVNHILKIADKEAVNLILMGSGSKEKKEEFKRGSTTEKVMRQSNIPVWVVKSDKTNKLDHILCPVDFSKHSVYALNNAILLAKFFNASLTILGVYEKFSSLSVRFKDEAEKENAKRLKDIETELDTFIKDFDLQDVNYSIKIKDGLAHEQILRTIKEDNYDLLIMGTHGRSGLNRFVMGSVTEKVTRKVPCSFITTRTADILDLKYDNEVKEIEDYFKQANTLVKSGSYQEAIAKYLICLEINSMHIPSMYKLAHVFKILDNKEKAKYYSRMAKNILTRIWDDTIEQKITKHYTA</sequence>
<comment type="caution">
    <text evidence="3">The sequence shown here is derived from an EMBL/GenBank/DDBJ whole genome shotgun (WGS) entry which is preliminary data.</text>
</comment>
<dbReference type="Gene3D" id="3.40.50.620">
    <property type="entry name" value="HUPs"/>
    <property type="match status" value="2"/>
</dbReference>
<dbReference type="PANTHER" id="PTHR46268:SF6">
    <property type="entry name" value="UNIVERSAL STRESS PROTEIN UP12"/>
    <property type="match status" value="1"/>
</dbReference>
<reference evidence="4" key="1">
    <citation type="journal article" date="2019" name="Int. J. Syst. Evol. Microbiol.">
        <title>The Global Catalogue of Microorganisms (GCM) 10K type strain sequencing project: providing services to taxonomists for standard genome sequencing and annotation.</title>
        <authorList>
            <consortium name="The Broad Institute Genomics Platform"/>
            <consortium name="The Broad Institute Genome Sequencing Center for Infectious Disease"/>
            <person name="Wu L."/>
            <person name="Ma J."/>
        </authorList>
    </citation>
    <scope>NUCLEOTIDE SEQUENCE [LARGE SCALE GENOMIC DNA]</scope>
    <source>
        <strain evidence="4">KCTC 42903</strain>
    </source>
</reference>
<dbReference type="PANTHER" id="PTHR46268">
    <property type="entry name" value="STRESS RESPONSE PROTEIN NHAX"/>
    <property type="match status" value="1"/>
</dbReference>
<dbReference type="CDD" id="cd00293">
    <property type="entry name" value="USP-like"/>
    <property type="match status" value="2"/>
</dbReference>
<dbReference type="PRINTS" id="PR01438">
    <property type="entry name" value="UNVRSLSTRESS"/>
</dbReference>
<dbReference type="SUPFAM" id="SSF52402">
    <property type="entry name" value="Adenine nucleotide alpha hydrolases-like"/>
    <property type="match status" value="2"/>
</dbReference>
<gene>
    <name evidence="3" type="ORF">ACFSQS_13365</name>
</gene>
<evidence type="ECO:0000259" key="2">
    <source>
        <dbReference type="Pfam" id="PF00582"/>
    </source>
</evidence>
<protein>
    <submittedName>
        <fullName evidence="3">Universal stress protein</fullName>
    </submittedName>
</protein>
<feature type="domain" description="UspA" evidence="2">
    <location>
        <begin position="144"/>
        <end position="279"/>
    </location>
</feature>
<dbReference type="InterPro" id="IPR011990">
    <property type="entry name" value="TPR-like_helical_dom_sf"/>
</dbReference>
<dbReference type="Pfam" id="PF00582">
    <property type="entry name" value="Usp"/>
    <property type="match status" value="2"/>
</dbReference>